<keyword evidence="2 9" id="KW-1003">Cell membrane</keyword>
<dbReference type="UniPathway" id="UPA00665"/>
<dbReference type="GO" id="GO:0004190">
    <property type="term" value="F:aspartic-type endopeptidase activity"/>
    <property type="evidence" value="ECO:0007669"/>
    <property type="project" value="UniProtKB-UniRule"/>
</dbReference>
<evidence type="ECO:0000256" key="9">
    <source>
        <dbReference type="HAMAP-Rule" id="MF_00161"/>
    </source>
</evidence>
<feature type="transmembrane region" description="Helical" evidence="9">
    <location>
        <begin position="67"/>
        <end position="87"/>
    </location>
</feature>
<dbReference type="Pfam" id="PF01252">
    <property type="entry name" value="Peptidase_A8"/>
    <property type="match status" value="1"/>
</dbReference>
<feature type="transmembrane region" description="Helical" evidence="9">
    <location>
        <begin position="12"/>
        <end position="30"/>
    </location>
</feature>
<evidence type="ECO:0000256" key="10">
    <source>
        <dbReference type="RuleBase" id="RU000594"/>
    </source>
</evidence>
<evidence type="ECO:0000256" key="8">
    <source>
        <dbReference type="ARBA" id="ARBA00023136"/>
    </source>
</evidence>
<keyword evidence="8 9" id="KW-0472">Membrane</keyword>
<evidence type="ECO:0000256" key="4">
    <source>
        <dbReference type="ARBA" id="ARBA00022692"/>
    </source>
</evidence>
<dbReference type="PANTHER" id="PTHR33695">
    <property type="entry name" value="LIPOPROTEIN SIGNAL PEPTIDASE"/>
    <property type="match status" value="1"/>
</dbReference>
<keyword evidence="6 9" id="KW-0378">Hydrolase</keyword>
<accession>A0A2S2E569</accession>
<proteinExistence type="inferred from homology"/>
<dbReference type="EMBL" id="CP029347">
    <property type="protein sequence ID" value="AWL12672.1"/>
    <property type="molecule type" value="Genomic_DNA"/>
</dbReference>
<dbReference type="RefSeq" id="WP_109340224.1">
    <property type="nucleotide sequence ID" value="NZ_CP029347.1"/>
</dbReference>
<name>A0A2S2E569_9ALTE</name>
<protein>
    <recommendedName>
        <fullName evidence="9">Lipoprotein signal peptidase</fullName>
        <ecNumber evidence="9">3.4.23.36</ecNumber>
    </recommendedName>
    <alternativeName>
        <fullName evidence="9">Prolipoprotein signal peptidase</fullName>
    </alternativeName>
    <alternativeName>
        <fullName evidence="9">Signal peptidase II</fullName>
        <shortName evidence="9">SPase II</shortName>
    </alternativeName>
</protein>
<keyword evidence="3 9" id="KW-0645">Protease</keyword>
<organism evidence="12 13">
    <name type="scientific">Saliniradius amylolyticus</name>
    <dbReference type="NCBI Taxonomy" id="2183582"/>
    <lineage>
        <taxon>Bacteria</taxon>
        <taxon>Pseudomonadati</taxon>
        <taxon>Pseudomonadota</taxon>
        <taxon>Gammaproteobacteria</taxon>
        <taxon>Alteromonadales</taxon>
        <taxon>Alteromonadaceae</taxon>
        <taxon>Saliniradius</taxon>
    </lineage>
</organism>
<dbReference type="EC" id="3.4.23.36" evidence="9"/>
<dbReference type="PRINTS" id="PR00781">
    <property type="entry name" value="LIPOSIGPTASE"/>
</dbReference>
<feature type="active site" evidence="9">
    <location>
        <position position="141"/>
    </location>
</feature>
<gene>
    <name evidence="9 12" type="primary">lspA</name>
    <name evidence="12" type="ORF">HMF8227_02219</name>
</gene>
<dbReference type="OrthoDB" id="9810259at2"/>
<comment type="pathway">
    <text evidence="9">Protein modification; lipoprotein biosynthesis (signal peptide cleavage).</text>
</comment>
<dbReference type="KEGG" id="salh:HMF8227_02219"/>
<dbReference type="PROSITE" id="PS00855">
    <property type="entry name" value="SPASE_II"/>
    <property type="match status" value="1"/>
</dbReference>
<feature type="transmembrane region" description="Helical" evidence="9">
    <location>
        <begin position="132"/>
        <end position="153"/>
    </location>
</feature>
<keyword evidence="13" id="KW-1185">Reference proteome</keyword>
<comment type="similarity">
    <text evidence="1 9 11">Belongs to the peptidase A8 family.</text>
</comment>
<dbReference type="GO" id="GO:0006508">
    <property type="term" value="P:proteolysis"/>
    <property type="evidence" value="ECO:0007669"/>
    <property type="project" value="UniProtKB-KW"/>
</dbReference>
<comment type="subcellular location">
    <subcellularLocation>
        <location evidence="9">Cell membrane</location>
        <topology evidence="9">Multi-pass membrane protein</topology>
    </subcellularLocation>
</comment>
<evidence type="ECO:0000256" key="5">
    <source>
        <dbReference type="ARBA" id="ARBA00022750"/>
    </source>
</evidence>
<feature type="transmembrane region" description="Helical" evidence="9">
    <location>
        <begin position="94"/>
        <end position="112"/>
    </location>
</feature>
<dbReference type="AlphaFoldDB" id="A0A2S2E569"/>
<keyword evidence="4 9" id="KW-0812">Transmembrane</keyword>
<keyword evidence="5 9" id="KW-0064">Aspartyl protease</keyword>
<evidence type="ECO:0000256" key="6">
    <source>
        <dbReference type="ARBA" id="ARBA00022801"/>
    </source>
</evidence>
<dbReference type="NCBIfam" id="TIGR00077">
    <property type="entry name" value="lspA"/>
    <property type="match status" value="1"/>
</dbReference>
<reference evidence="12 13" key="1">
    <citation type="submission" date="2018-05" db="EMBL/GenBank/DDBJ databases">
        <title>Salinimonas sp. HMF8227 Genome sequencing and assembly.</title>
        <authorList>
            <person name="Kang H."/>
            <person name="Kang J."/>
            <person name="Cha I."/>
            <person name="Kim H."/>
            <person name="Joh K."/>
        </authorList>
    </citation>
    <scope>NUCLEOTIDE SEQUENCE [LARGE SCALE GENOMIC DNA]</scope>
    <source>
        <strain evidence="12 13">HMF8227</strain>
    </source>
</reference>
<dbReference type="PANTHER" id="PTHR33695:SF1">
    <property type="entry name" value="LIPOPROTEIN SIGNAL PEPTIDASE"/>
    <property type="match status" value="1"/>
</dbReference>
<dbReference type="GO" id="GO:0005886">
    <property type="term" value="C:plasma membrane"/>
    <property type="evidence" value="ECO:0007669"/>
    <property type="project" value="UniProtKB-SubCell"/>
</dbReference>
<evidence type="ECO:0000256" key="3">
    <source>
        <dbReference type="ARBA" id="ARBA00022670"/>
    </source>
</evidence>
<feature type="active site" evidence="9">
    <location>
        <position position="123"/>
    </location>
</feature>
<comment type="function">
    <text evidence="9 10">This protein specifically catalyzes the removal of signal peptides from prolipoproteins.</text>
</comment>
<evidence type="ECO:0000313" key="13">
    <source>
        <dbReference type="Proteomes" id="UP000245728"/>
    </source>
</evidence>
<dbReference type="Proteomes" id="UP000245728">
    <property type="component" value="Chromosome"/>
</dbReference>
<evidence type="ECO:0000256" key="7">
    <source>
        <dbReference type="ARBA" id="ARBA00022989"/>
    </source>
</evidence>
<evidence type="ECO:0000313" key="12">
    <source>
        <dbReference type="EMBL" id="AWL12672.1"/>
    </source>
</evidence>
<sequence length="165" mass="18894">MPNVFQQTGLRWLWIALLVLVADQVTKQMVVKYMDLYQTIEVIPMFNLTYVHNYGAAFSFLSNAGGWQRWLFTLIAVVISGLILYWLKQSRREQALLPCAFTLILGGALGNVVDRLMFGYVIDFLDFYYQQWHWPAFNIADSAICVGAVLLVIDAFRNNGVQTDD</sequence>
<dbReference type="InterPro" id="IPR001872">
    <property type="entry name" value="Peptidase_A8"/>
</dbReference>
<evidence type="ECO:0000256" key="11">
    <source>
        <dbReference type="RuleBase" id="RU004181"/>
    </source>
</evidence>
<dbReference type="HAMAP" id="MF_00161">
    <property type="entry name" value="LspA"/>
    <property type="match status" value="1"/>
</dbReference>
<evidence type="ECO:0000256" key="1">
    <source>
        <dbReference type="ARBA" id="ARBA00006139"/>
    </source>
</evidence>
<keyword evidence="7 9" id="KW-1133">Transmembrane helix</keyword>
<evidence type="ECO:0000256" key="2">
    <source>
        <dbReference type="ARBA" id="ARBA00022475"/>
    </source>
</evidence>
<comment type="catalytic activity">
    <reaction evidence="9 10">
        <text>Release of signal peptides from bacterial membrane prolipoproteins. Hydrolyzes -Xaa-Yaa-Zaa-|-(S,diacylglyceryl)Cys-, in which Xaa is hydrophobic (preferably Leu), and Yaa (Ala or Ser) and Zaa (Gly or Ala) have small, neutral side chains.</text>
        <dbReference type="EC" id="3.4.23.36"/>
    </reaction>
</comment>